<dbReference type="PANTHER" id="PTHR16943:SF8">
    <property type="entry name" value="2-METHYLCITRATE DEHYDRATASE"/>
    <property type="match status" value="1"/>
</dbReference>
<dbReference type="InterPro" id="IPR045336">
    <property type="entry name" value="MmgE_PrpD_N"/>
</dbReference>
<evidence type="ECO:0000256" key="1">
    <source>
        <dbReference type="ARBA" id="ARBA00006174"/>
    </source>
</evidence>
<feature type="compositionally biased region" description="Polar residues" evidence="2">
    <location>
        <begin position="373"/>
        <end position="382"/>
    </location>
</feature>
<feature type="domain" description="MmgE/PrpD N-terminal" evidence="3">
    <location>
        <begin position="7"/>
        <end position="232"/>
    </location>
</feature>
<dbReference type="InterPro" id="IPR042188">
    <property type="entry name" value="MmgE/PrpD_sf_2"/>
</dbReference>
<comment type="similarity">
    <text evidence="1">Belongs to the PrpD family.</text>
</comment>
<evidence type="ECO:0000256" key="2">
    <source>
        <dbReference type="SAM" id="MobiDB-lite"/>
    </source>
</evidence>
<dbReference type="Pfam" id="PF19305">
    <property type="entry name" value="MmgE_PrpD_C"/>
    <property type="match status" value="1"/>
</dbReference>
<dbReference type="InterPro" id="IPR042183">
    <property type="entry name" value="MmgE/PrpD_sf_1"/>
</dbReference>
<evidence type="ECO:0000259" key="4">
    <source>
        <dbReference type="Pfam" id="PF19305"/>
    </source>
</evidence>
<dbReference type="Gene3D" id="3.30.1330.120">
    <property type="entry name" value="2-methylcitrate dehydratase PrpD"/>
    <property type="match status" value="1"/>
</dbReference>
<feature type="domain" description="MmgE/PrpD C-terminal" evidence="4">
    <location>
        <begin position="258"/>
        <end position="420"/>
    </location>
</feature>
<dbReference type="Gene3D" id="1.10.4100.10">
    <property type="entry name" value="2-methylcitrate dehydratase PrpD"/>
    <property type="match status" value="1"/>
</dbReference>
<comment type="caution">
    <text evidence="5">The sequence shown here is derived from an EMBL/GenBank/DDBJ whole genome shotgun (WGS) entry which is preliminary data.</text>
</comment>
<feature type="region of interest" description="Disordered" evidence="2">
    <location>
        <begin position="373"/>
        <end position="396"/>
    </location>
</feature>
<dbReference type="EMBL" id="RAQK01000002">
    <property type="protein sequence ID" value="RKE94088.1"/>
    <property type="molecule type" value="Genomic_DNA"/>
</dbReference>
<name>A0A420DIP5_9RHOB</name>
<evidence type="ECO:0000259" key="3">
    <source>
        <dbReference type="Pfam" id="PF03972"/>
    </source>
</evidence>
<dbReference type="InterPro" id="IPR036148">
    <property type="entry name" value="MmgE/PrpD_sf"/>
</dbReference>
<accession>A0A420DIP5</accession>
<protein>
    <submittedName>
        <fullName evidence="5">2-methylcitrate dehydratase PrpD</fullName>
    </submittedName>
</protein>
<keyword evidence="6" id="KW-1185">Reference proteome</keyword>
<evidence type="ECO:0000313" key="6">
    <source>
        <dbReference type="Proteomes" id="UP000284407"/>
    </source>
</evidence>
<proteinExistence type="inferred from homology"/>
<evidence type="ECO:0000313" key="5">
    <source>
        <dbReference type="EMBL" id="RKE94088.1"/>
    </source>
</evidence>
<feature type="compositionally biased region" description="Basic and acidic residues" evidence="2">
    <location>
        <begin position="386"/>
        <end position="396"/>
    </location>
</feature>
<reference evidence="5 6" key="1">
    <citation type="submission" date="2018-09" db="EMBL/GenBank/DDBJ databases">
        <title>Genomic Encyclopedia of Archaeal and Bacterial Type Strains, Phase II (KMG-II): from individual species to whole genera.</title>
        <authorList>
            <person name="Goeker M."/>
        </authorList>
    </citation>
    <scope>NUCLEOTIDE SEQUENCE [LARGE SCALE GENOMIC DNA]</scope>
    <source>
        <strain evidence="5 6">DSM 11458</strain>
    </source>
</reference>
<dbReference type="STRING" id="1443111.Z949_1306"/>
<dbReference type="AlphaFoldDB" id="A0A420DIP5"/>
<dbReference type="Proteomes" id="UP000284407">
    <property type="component" value="Unassembled WGS sequence"/>
</dbReference>
<dbReference type="GO" id="GO:0016829">
    <property type="term" value="F:lyase activity"/>
    <property type="evidence" value="ECO:0007669"/>
    <property type="project" value="InterPro"/>
</dbReference>
<dbReference type="SUPFAM" id="SSF103378">
    <property type="entry name" value="2-methylcitrate dehydratase PrpD"/>
    <property type="match status" value="1"/>
</dbReference>
<dbReference type="Pfam" id="PF03972">
    <property type="entry name" value="MmgE_PrpD_N"/>
    <property type="match status" value="1"/>
</dbReference>
<dbReference type="InterPro" id="IPR005656">
    <property type="entry name" value="MmgE_PrpD"/>
</dbReference>
<gene>
    <name evidence="5" type="ORF">C8N30_3197</name>
</gene>
<dbReference type="OrthoDB" id="9795089at2"/>
<organism evidence="5 6">
    <name type="scientific">Sulfitobacter guttiformis</name>
    <dbReference type="NCBI Taxonomy" id="74349"/>
    <lineage>
        <taxon>Bacteria</taxon>
        <taxon>Pseudomonadati</taxon>
        <taxon>Pseudomonadota</taxon>
        <taxon>Alphaproteobacteria</taxon>
        <taxon>Rhodobacterales</taxon>
        <taxon>Roseobacteraceae</taxon>
        <taxon>Sulfitobacter</taxon>
    </lineage>
</organism>
<sequence length="445" mass="47495">MPLPFDAFAAGLRYDDLPQNLLWTLRRSFTDTMGTAAVASTTEMAGIARRGAMALFGVGGAGTSRIMLHGGHVSPVGAAMAGAFTVDAIDAHDTTSPCKGHAGSAVFPALLALADASQVPVTGRDFAIWLAIAYEVSYRAGLAQHATCADYHTSGAWTSTGVATAAAVVLGLDRGQIRHAAGIGEFHGPRSQMMRCIDHPTMLRDGVGWGAPSGLTAAYLAREGFTGAPALTCEQVPEFWADFGVAWRTVEDTSYKPYPCCRWAHPSIDAAAELMAQHGLVAADIAGVEIRTFHNATRLAGHTPKTLDEFSYSIAFPVACMIVRGQIGVAELQPETLNDPEILRVSLATNLIDDAHYTKISVGKRWAEVTLRTTNGRQFTSPPRSPRGDRDHPLSDDEISDKFHLFCDPVLGRTRAKELADLSGRFDSLDAGGFSRLLDLCLTAP</sequence>
<dbReference type="InterPro" id="IPR045337">
    <property type="entry name" value="MmgE_PrpD_C"/>
</dbReference>
<dbReference type="RefSeq" id="WP_025061876.1">
    <property type="nucleotide sequence ID" value="NZ_RAQK01000002.1"/>
</dbReference>
<dbReference type="PANTHER" id="PTHR16943">
    <property type="entry name" value="2-METHYLCITRATE DEHYDRATASE-RELATED"/>
    <property type="match status" value="1"/>
</dbReference>